<evidence type="ECO:0000313" key="1">
    <source>
        <dbReference type="EMBL" id="CAD8329655.1"/>
    </source>
</evidence>
<dbReference type="SUPFAM" id="SSF52058">
    <property type="entry name" value="L domain-like"/>
    <property type="match status" value="1"/>
</dbReference>
<dbReference type="Pfam" id="PF00560">
    <property type="entry name" value="LRR_1"/>
    <property type="match status" value="2"/>
</dbReference>
<reference evidence="1" key="1">
    <citation type="submission" date="2021-01" db="EMBL/GenBank/DDBJ databases">
        <authorList>
            <person name="Corre E."/>
            <person name="Pelletier E."/>
            <person name="Niang G."/>
            <person name="Scheremetjew M."/>
            <person name="Finn R."/>
            <person name="Kale V."/>
            <person name="Holt S."/>
            <person name="Cochrane G."/>
            <person name="Meng A."/>
            <person name="Brown T."/>
            <person name="Cohen L."/>
        </authorList>
    </citation>
    <scope>NUCLEOTIDE SEQUENCE</scope>
    <source>
        <strain evidence="1">CCMP3328</strain>
    </source>
</reference>
<sequence>MCLLRNLEGLSLDSNELHGELPSCLANLRKLDVLELQSNMLTGTLDALFQLDGMTVTPTYAQLRLDNNDFSGTIPEAIQYLNDLTVLTLHGNPQLTGSLNALCDGRAMMEITADCANVDCSCCTCY</sequence>
<dbReference type="InterPro" id="IPR032675">
    <property type="entry name" value="LRR_dom_sf"/>
</dbReference>
<protein>
    <submittedName>
        <fullName evidence="1">Uncharacterized protein</fullName>
    </submittedName>
</protein>
<dbReference type="EMBL" id="HBEF01002807">
    <property type="protein sequence ID" value="CAD8329655.1"/>
    <property type="molecule type" value="Transcribed_RNA"/>
</dbReference>
<dbReference type="AlphaFoldDB" id="A0A7R9ZK36"/>
<dbReference type="InterPro" id="IPR052592">
    <property type="entry name" value="LRR-RLK"/>
</dbReference>
<dbReference type="PANTHER" id="PTHR48054:SF82">
    <property type="entry name" value="LRR RECEPTOR-LIKE SERINE_THREONINE-PROTEIN KINASE FLS2"/>
    <property type="match status" value="1"/>
</dbReference>
<accession>A0A7R9ZK36</accession>
<dbReference type="PANTHER" id="PTHR48054">
    <property type="entry name" value="RECEPTOR KINASE-LIKE PROTEIN XA21"/>
    <property type="match status" value="1"/>
</dbReference>
<gene>
    <name evidence="1" type="ORF">CAUS1442_LOCUS1753</name>
</gene>
<name>A0A7R9ZK36_9STRA</name>
<proteinExistence type="predicted"/>
<organism evidence="1">
    <name type="scientific">Craspedostauros australis</name>
    <dbReference type="NCBI Taxonomy" id="1486917"/>
    <lineage>
        <taxon>Eukaryota</taxon>
        <taxon>Sar</taxon>
        <taxon>Stramenopiles</taxon>
        <taxon>Ochrophyta</taxon>
        <taxon>Bacillariophyta</taxon>
        <taxon>Bacillariophyceae</taxon>
        <taxon>Bacillariophycidae</taxon>
        <taxon>Naviculales</taxon>
        <taxon>Naviculaceae</taxon>
        <taxon>Craspedostauros</taxon>
    </lineage>
</organism>
<dbReference type="Gene3D" id="3.80.10.10">
    <property type="entry name" value="Ribonuclease Inhibitor"/>
    <property type="match status" value="1"/>
</dbReference>
<dbReference type="InterPro" id="IPR001611">
    <property type="entry name" value="Leu-rich_rpt"/>
</dbReference>